<gene>
    <name evidence="5" type="ORF">TsocGM_19815</name>
</gene>
<dbReference type="RefSeq" id="WP_126727198.1">
    <property type="nucleotide sequence ID" value="NZ_RYZH01000046.1"/>
</dbReference>
<organism evidence="5 6">
    <name type="scientific">Tautonia sociabilis</name>
    <dbReference type="NCBI Taxonomy" id="2080755"/>
    <lineage>
        <taxon>Bacteria</taxon>
        <taxon>Pseudomonadati</taxon>
        <taxon>Planctomycetota</taxon>
        <taxon>Planctomycetia</taxon>
        <taxon>Isosphaerales</taxon>
        <taxon>Isosphaeraceae</taxon>
        <taxon>Tautonia</taxon>
    </lineage>
</organism>
<name>A0A432MFA3_9BACT</name>
<dbReference type="SMART" id="SM00320">
    <property type="entry name" value="WD40"/>
    <property type="match status" value="7"/>
</dbReference>
<dbReference type="InterPro" id="IPR011047">
    <property type="entry name" value="Quinoprotein_ADH-like_sf"/>
</dbReference>
<evidence type="ECO:0000259" key="4">
    <source>
        <dbReference type="Pfam" id="PF00656"/>
    </source>
</evidence>
<reference evidence="5 6" key="1">
    <citation type="submission" date="2018-12" db="EMBL/GenBank/DDBJ databases">
        <authorList>
            <person name="Toschakov S.V."/>
        </authorList>
    </citation>
    <scope>NUCLEOTIDE SEQUENCE [LARGE SCALE GENOMIC DNA]</scope>
    <source>
        <strain evidence="5 6">GM2012</strain>
    </source>
</reference>
<dbReference type="InterPro" id="IPR015943">
    <property type="entry name" value="WD40/YVTN_repeat-like_dom_sf"/>
</dbReference>
<feature type="region of interest" description="Disordered" evidence="2">
    <location>
        <begin position="704"/>
        <end position="727"/>
    </location>
</feature>
<feature type="repeat" description="WD" evidence="1">
    <location>
        <begin position="350"/>
        <end position="392"/>
    </location>
</feature>
<dbReference type="InterPro" id="IPR011041">
    <property type="entry name" value="Quinoprot_gluc/sorb_DH_b-prop"/>
</dbReference>
<dbReference type="InterPro" id="IPR011600">
    <property type="entry name" value="Pept_C14_caspase"/>
</dbReference>
<protein>
    <submittedName>
        <fullName evidence="5">WD40 repeat domain-containing protein</fullName>
    </submittedName>
</protein>
<dbReference type="GO" id="GO:0006508">
    <property type="term" value="P:proteolysis"/>
    <property type="evidence" value="ECO:0007669"/>
    <property type="project" value="InterPro"/>
</dbReference>
<dbReference type="PANTHER" id="PTHR19879">
    <property type="entry name" value="TRANSCRIPTION INITIATION FACTOR TFIID"/>
    <property type="match status" value="1"/>
</dbReference>
<evidence type="ECO:0000256" key="3">
    <source>
        <dbReference type="SAM" id="Phobius"/>
    </source>
</evidence>
<feature type="compositionally biased region" description="Basic and acidic residues" evidence="2">
    <location>
        <begin position="704"/>
        <end position="713"/>
    </location>
</feature>
<evidence type="ECO:0000313" key="6">
    <source>
        <dbReference type="Proteomes" id="UP000280296"/>
    </source>
</evidence>
<evidence type="ECO:0000313" key="5">
    <source>
        <dbReference type="EMBL" id="RUL84671.1"/>
    </source>
</evidence>
<dbReference type="GO" id="GO:0004197">
    <property type="term" value="F:cysteine-type endopeptidase activity"/>
    <property type="evidence" value="ECO:0007669"/>
    <property type="project" value="InterPro"/>
</dbReference>
<keyword evidence="1" id="KW-0853">WD repeat</keyword>
<evidence type="ECO:0000256" key="1">
    <source>
        <dbReference type="PROSITE-ProRule" id="PRU00221"/>
    </source>
</evidence>
<feature type="region of interest" description="Disordered" evidence="2">
    <location>
        <begin position="35"/>
        <end position="66"/>
    </location>
</feature>
<feature type="domain" description="Peptidase C14 caspase" evidence="4">
    <location>
        <begin position="70"/>
        <end position="307"/>
    </location>
</feature>
<dbReference type="Gene3D" id="2.130.10.10">
    <property type="entry name" value="YVTN repeat-like/Quinoprotein amine dehydrogenase"/>
    <property type="match status" value="4"/>
</dbReference>
<dbReference type="EMBL" id="RYZH01000046">
    <property type="protein sequence ID" value="RUL84671.1"/>
    <property type="molecule type" value="Genomic_DNA"/>
</dbReference>
<comment type="caution">
    <text evidence="5">The sequence shown here is derived from an EMBL/GenBank/DDBJ whole genome shotgun (WGS) entry which is preliminary data.</text>
</comment>
<evidence type="ECO:0000256" key="2">
    <source>
        <dbReference type="SAM" id="MobiDB-lite"/>
    </source>
</evidence>
<dbReference type="SUPFAM" id="SSF50952">
    <property type="entry name" value="Soluble quinoprotein glucose dehydrogenase"/>
    <property type="match status" value="1"/>
</dbReference>
<dbReference type="PROSITE" id="PS50082">
    <property type="entry name" value="WD_REPEATS_2"/>
    <property type="match status" value="2"/>
</dbReference>
<keyword evidence="3" id="KW-0812">Transmembrane</keyword>
<dbReference type="PANTHER" id="PTHR19879:SF9">
    <property type="entry name" value="TRANSCRIPTION INITIATION FACTOR TFIID SUBUNIT 5"/>
    <property type="match status" value="1"/>
</dbReference>
<dbReference type="PROSITE" id="PS50294">
    <property type="entry name" value="WD_REPEATS_REGION"/>
    <property type="match status" value="1"/>
</dbReference>
<proteinExistence type="predicted"/>
<feature type="region of interest" description="Disordered" evidence="2">
    <location>
        <begin position="1181"/>
        <end position="1203"/>
    </location>
</feature>
<keyword evidence="3" id="KW-0472">Membrane</keyword>
<feature type="transmembrane region" description="Helical" evidence="3">
    <location>
        <begin position="7"/>
        <end position="27"/>
    </location>
</feature>
<accession>A0A432MFA3</accession>
<keyword evidence="6" id="KW-1185">Reference proteome</keyword>
<keyword evidence="3" id="KW-1133">Transmembrane helix</keyword>
<dbReference type="Gene3D" id="3.40.50.1460">
    <property type="match status" value="2"/>
</dbReference>
<dbReference type="Pfam" id="PF00400">
    <property type="entry name" value="WD40"/>
    <property type="match status" value="3"/>
</dbReference>
<dbReference type="OrthoDB" id="233970at2"/>
<reference evidence="5 6" key="2">
    <citation type="submission" date="2019-01" db="EMBL/GenBank/DDBJ databases">
        <title>Tautonia sociabilis, a novel thermotolerant planctomycete of Isosphaeraceae family, isolated from a 4000 m deep subterranean habitat.</title>
        <authorList>
            <person name="Kovaleva O.L."/>
            <person name="Elcheninov A.G."/>
            <person name="Van Heerden E."/>
            <person name="Toshchakov S.V."/>
            <person name="Novikov A."/>
            <person name="Bonch-Osmolovskaya E.A."/>
            <person name="Kublanov I.V."/>
        </authorList>
    </citation>
    <scope>NUCLEOTIDE SEQUENCE [LARGE SCALE GENOMIC DNA]</scope>
    <source>
        <strain evidence="5 6">GM2012</strain>
    </source>
</reference>
<dbReference type="SUPFAM" id="SSF50998">
    <property type="entry name" value="Quinoprotein alcohol dehydrogenase-like"/>
    <property type="match status" value="1"/>
</dbReference>
<sequence length="1597" mass="168735">MRSGFPWRGLLLGLVAVVVAGVGWVAWNRLLPKPGPGGEEAEPGEVAGPGAPGDPTEEEESNPDRPPQLWAVVIGVEFYGDALPDCPGASADAEAVRDWLVDRAGWPAENVALLVESGAEFVNVREAPDPGGYRPSRANLDWALRHWLPDRAGPEDLAVVYFAGRSAEIKAGPDARPWEASRFVVLPNDARPDDLDTTGFRLDEAIGVLAARQDNPILCWLDTSLSGRGAPEPGADDEGEPGFSPSSSLPWLADLTRWPGVSAWLAADGQPAAGPPESGRHSPFTEALLGGLDAIGPGGSVHECLSRMLADPALIAQGFRVQGGMPAGLKIRPGELERRLPDGPRELVLSQGHGTALTDLRFSADGSWLISAADRESSVKIWDERGDRVLRTISGATGGVRAMDVRSRDKGLLLVGDGEGYLRAFDLSDRPSNLGFTPPNLGGAVEALAILPPGPSDDHEGDRVAVVFNDDRTGEARAFVRSLDDLGGPGEQISRACSALIPAPEGSGWGFALADSDARSILVFDRQGRPLAVGDGPPISVFDGYDRRIDAENADAAGDLLAAADSSGTLVVVETKGWSERLRVDLGSRPDRLAVAAGGWVAVASGTKLRLFDLRGEEPSERPATTIDRPVVALECSPDGSWLAACPRSRSHAPAPPLLWRLDGPDLEPVPLEVDDDRPGAPWTLAFSPDGSKLAVGDSLGGLRRWELPRSGRPDPNPLRDQPPRRGQIRTVHASADGRWLVQVTQDGPALCWDLRDGRGPRIRPGPWTSGVMLPPLDGGGPRLALARKADPRQDGIRTRIELIDARTGDLLMGFAPPLGEDGSARENSWFEGLCASADGSRIAAFSPIGNIASVWDAGTGRPVASLEGCQFPIEAVDLSADGRLLLTSGGDGARLWDLPVDGSDPVERAAIAPPTDPSGAAVAITSARIRPDSGEGGPVEVALGCRDGRVLRWREGAWLDPPDDPLARLEDEVEALAFSGDGRWLAAGGRIDPMIRVIELGGGPEPALGFAVAPGPFAIGPQSSHGEQINALAFVGNRPVLVSGGEDCLVRFWEAQPTGGATLLGTLSADQEAGQWVSYTPDGLFDCSPRGADRIFWRLAGRLVPLAGYPSTHRVVGLAGRLLSGDPPAVPGAIAEPPALTIDGPADRVVFSREVELTIRLDRPDPGVVRVYQDGRPVLQARTDTAEEPAASDDPPRLRRAPEDPTLWHATVHLHSGPNRFLAMAGPSLRAGVAAEDDPTEPVAATPDGYSEPLELVYGGADPDEEGLVHVVAIGVGDYRSRERALRFASRDAEQFAQYVSLSGAEVGGSIGRCHVLTDDRVTEEAIRLAFDDVREAVRGRPQDTVILFLAGHADAIGPADEGRFVLILPEFPFPDPAPDGDGGVDPGVAAEVAAANREDLLPFAAVYSELLGLEALQRVVVIDACQAEAIRSDRSIRRIQELIDGAAFEAKTSYFLAASRQGVPAGESAELGHGLLTYAMLRGLGKPVGRGASFLPPTGDPRLEVRDHADSPPFDGYVTTDELRDFVDWALPLLADRFPHLALRTGIDGRPDADDDPEAQAEVNASAVPPTIGLNDGGFTLLRVGTPPASLTGGD</sequence>
<dbReference type="Proteomes" id="UP000280296">
    <property type="component" value="Unassembled WGS sequence"/>
</dbReference>
<feature type="repeat" description="WD" evidence="1">
    <location>
        <begin position="1023"/>
        <end position="1055"/>
    </location>
</feature>
<dbReference type="Pfam" id="PF00656">
    <property type="entry name" value="Peptidase_C14"/>
    <property type="match status" value="1"/>
</dbReference>
<feature type="region of interest" description="Disordered" evidence="2">
    <location>
        <begin position="1550"/>
        <end position="1573"/>
    </location>
</feature>
<dbReference type="SUPFAM" id="SSF101908">
    <property type="entry name" value="Putative isomerase YbhE"/>
    <property type="match status" value="1"/>
</dbReference>
<feature type="region of interest" description="Disordered" evidence="2">
    <location>
        <begin position="228"/>
        <end position="248"/>
    </location>
</feature>
<dbReference type="InterPro" id="IPR001680">
    <property type="entry name" value="WD40_rpt"/>
</dbReference>